<protein>
    <submittedName>
        <fullName evidence="1">Uncharacterized protein</fullName>
    </submittedName>
</protein>
<name>Q1JJR7_STRPC</name>
<sequence length="50" mass="6001">MVLSIFLDVLPHQKEVRTNSCQQLPFAYLFSCCDKRWHAKRMKKLLFSEN</sequence>
<reference evidence="1 2" key="1">
    <citation type="journal article" date="2006" name="Proc. Natl. Acad. Sci. U.S.A.">
        <title>Molecular genetic anatomy of inter- and intraserotype variation in the human bacterial pathogen group A Streptococcus.</title>
        <authorList>
            <person name="Beres S.B."/>
            <person name="Richter E.W."/>
            <person name="Nagiec M.J."/>
            <person name="Sumby P."/>
            <person name="Porcella S.F."/>
            <person name="DeLeo F.R."/>
            <person name="Musser J.M."/>
        </authorList>
    </citation>
    <scope>NUCLEOTIDE SEQUENCE [LARGE SCALE GENOMIC DNA]</scope>
    <source>
        <strain evidence="1 2">MGAS9429</strain>
    </source>
</reference>
<dbReference type="Proteomes" id="UP000002433">
    <property type="component" value="Chromosome"/>
</dbReference>
<dbReference type="EMBL" id="CP000259">
    <property type="protein sequence ID" value="ABF32906.1"/>
    <property type="molecule type" value="Genomic_DNA"/>
</dbReference>
<evidence type="ECO:0000313" key="2">
    <source>
        <dbReference type="Proteomes" id="UP000002433"/>
    </source>
</evidence>
<proteinExistence type="predicted"/>
<evidence type="ECO:0000313" key="1">
    <source>
        <dbReference type="EMBL" id="ABF32906.1"/>
    </source>
</evidence>
<dbReference type="KEGG" id="spk:MGAS9429_Spy1719"/>
<accession>Q1JJR7</accession>
<dbReference type="AlphaFoldDB" id="Q1JJR7"/>
<gene>
    <name evidence="1" type="ordered locus">MGAS9429_Spy1719</name>
</gene>
<dbReference type="HOGENOM" id="CLU_215482_0_0_9"/>
<organism evidence="1 2">
    <name type="scientific">Streptococcus pyogenes serotype M12 (strain MGAS9429)</name>
    <dbReference type="NCBI Taxonomy" id="370551"/>
    <lineage>
        <taxon>Bacteria</taxon>
        <taxon>Bacillati</taxon>
        <taxon>Bacillota</taxon>
        <taxon>Bacilli</taxon>
        <taxon>Lactobacillales</taxon>
        <taxon>Streptococcaceae</taxon>
        <taxon>Streptococcus</taxon>
    </lineage>
</organism>